<comment type="caution">
    <text evidence="2">The sequence shown here is derived from an EMBL/GenBank/DDBJ whole genome shotgun (WGS) entry which is preliminary data.</text>
</comment>
<organism evidence="2 3">
    <name type="scientific">Tolypocladium paradoxum</name>
    <dbReference type="NCBI Taxonomy" id="94208"/>
    <lineage>
        <taxon>Eukaryota</taxon>
        <taxon>Fungi</taxon>
        <taxon>Dikarya</taxon>
        <taxon>Ascomycota</taxon>
        <taxon>Pezizomycotina</taxon>
        <taxon>Sordariomycetes</taxon>
        <taxon>Hypocreomycetidae</taxon>
        <taxon>Hypocreales</taxon>
        <taxon>Ophiocordycipitaceae</taxon>
        <taxon>Tolypocladium</taxon>
    </lineage>
</organism>
<dbReference type="EMBL" id="PKSG01000323">
    <property type="protein sequence ID" value="POR36430.1"/>
    <property type="molecule type" value="Genomic_DNA"/>
</dbReference>
<feature type="non-terminal residue" evidence="2">
    <location>
        <position position="49"/>
    </location>
</feature>
<proteinExistence type="predicted"/>
<dbReference type="PANTHER" id="PTHR40370">
    <property type="entry name" value="EXPRESSED PROTEIN"/>
    <property type="match status" value="1"/>
</dbReference>
<dbReference type="AlphaFoldDB" id="A0A2S4L1X3"/>
<evidence type="ECO:0000259" key="1">
    <source>
        <dbReference type="Pfam" id="PF11274"/>
    </source>
</evidence>
<keyword evidence="3" id="KW-1185">Reference proteome</keyword>
<reference evidence="2 3" key="1">
    <citation type="submission" date="2018-01" db="EMBL/GenBank/DDBJ databases">
        <title>Harnessing the power of phylogenomics to disentangle the directionality and signatures of interkingdom host jumping in the parasitic fungal genus Tolypocladium.</title>
        <authorList>
            <person name="Quandt C.A."/>
            <person name="Patterson W."/>
            <person name="Spatafora J.W."/>
        </authorList>
    </citation>
    <scope>NUCLEOTIDE SEQUENCE [LARGE SCALE GENOMIC DNA]</scope>
    <source>
        <strain evidence="2 3">NRBC 100945</strain>
    </source>
</reference>
<accession>A0A2S4L1X3</accession>
<dbReference type="Pfam" id="PF11274">
    <property type="entry name" value="DUF3074"/>
    <property type="match status" value="1"/>
</dbReference>
<evidence type="ECO:0000313" key="3">
    <source>
        <dbReference type="Proteomes" id="UP000237481"/>
    </source>
</evidence>
<protein>
    <recommendedName>
        <fullName evidence="1">DUF3074 domain-containing protein</fullName>
    </recommendedName>
</protein>
<gene>
    <name evidence="2" type="ORF">TPAR_03377</name>
</gene>
<feature type="domain" description="DUF3074" evidence="1">
    <location>
        <begin position="1"/>
        <end position="35"/>
    </location>
</feature>
<dbReference type="OrthoDB" id="6423603at2759"/>
<sequence>MGTASDARGVLPAWVQRMAVPGQIAKDVDMFLGWIAEERKKTASRGEAA</sequence>
<name>A0A2S4L1X3_9HYPO</name>
<dbReference type="Proteomes" id="UP000237481">
    <property type="component" value="Unassembled WGS sequence"/>
</dbReference>
<dbReference type="InterPro" id="IPR024500">
    <property type="entry name" value="DUF3074"/>
</dbReference>
<dbReference type="PANTHER" id="PTHR40370:SF1">
    <property type="entry name" value="DUF3074 DOMAIN-CONTAINING PROTEIN"/>
    <property type="match status" value="1"/>
</dbReference>
<evidence type="ECO:0000313" key="2">
    <source>
        <dbReference type="EMBL" id="POR36430.1"/>
    </source>
</evidence>